<keyword evidence="3" id="KW-1185">Reference proteome</keyword>
<reference evidence="2 3" key="1">
    <citation type="submission" date="2019-02" db="EMBL/GenBank/DDBJ databases">
        <title>Deep-cultivation of Planctomycetes and their phenomic and genomic characterization uncovers novel biology.</title>
        <authorList>
            <person name="Wiegand S."/>
            <person name="Jogler M."/>
            <person name="Boedeker C."/>
            <person name="Pinto D."/>
            <person name="Vollmers J."/>
            <person name="Rivas-Marin E."/>
            <person name="Kohn T."/>
            <person name="Peeters S.H."/>
            <person name="Heuer A."/>
            <person name="Rast P."/>
            <person name="Oberbeckmann S."/>
            <person name="Bunk B."/>
            <person name="Jeske O."/>
            <person name="Meyerdierks A."/>
            <person name="Storesund J.E."/>
            <person name="Kallscheuer N."/>
            <person name="Luecker S."/>
            <person name="Lage O.M."/>
            <person name="Pohl T."/>
            <person name="Merkel B.J."/>
            <person name="Hornburger P."/>
            <person name="Mueller R.-W."/>
            <person name="Bruemmer F."/>
            <person name="Labrenz M."/>
            <person name="Spormann A.M."/>
            <person name="Op den Camp H."/>
            <person name="Overmann J."/>
            <person name="Amann R."/>
            <person name="Jetten M.S.M."/>
            <person name="Mascher T."/>
            <person name="Medema M.H."/>
            <person name="Devos D.P."/>
            <person name="Kaster A.-K."/>
            <person name="Ovreas L."/>
            <person name="Rohde M."/>
            <person name="Galperin M.Y."/>
            <person name="Jogler C."/>
        </authorList>
    </citation>
    <scope>NUCLEOTIDE SEQUENCE [LARGE SCALE GENOMIC DNA]</scope>
    <source>
        <strain evidence="2 3">Pla85_3_4</strain>
    </source>
</reference>
<dbReference type="Proteomes" id="UP000317648">
    <property type="component" value="Chromosome"/>
</dbReference>
<dbReference type="RefSeq" id="WP_145055956.1">
    <property type="nucleotide sequence ID" value="NZ_CP036433.1"/>
</dbReference>
<evidence type="ECO:0000256" key="1">
    <source>
        <dbReference type="SAM" id="Phobius"/>
    </source>
</evidence>
<keyword evidence="1" id="KW-0472">Membrane</keyword>
<keyword evidence="1" id="KW-1133">Transmembrane helix</keyword>
<evidence type="ECO:0000313" key="2">
    <source>
        <dbReference type="EMBL" id="QDU97170.1"/>
    </source>
</evidence>
<dbReference type="KEGG" id="lcre:Pla8534_50150"/>
<proteinExistence type="predicted"/>
<evidence type="ECO:0000313" key="3">
    <source>
        <dbReference type="Proteomes" id="UP000317648"/>
    </source>
</evidence>
<dbReference type="AlphaFoldDB" id="A0A518DZ98"/>
<keyword evidence="1" id="KW-0812">Transmembrane</keyword>
<dbReference type="EMBL" id="CP036433">
    <property type="protein sequence ID" value="QDU97170.1"/>
    <property type="molecule type" value="Genomic_DNA"/>
</dbReference>
<accession>A0A518DZ98</accession>
<feature type="transmembrane region" description="Helical" evidence="1">
    <location>
        <begin position="6"/>
        <end position="31"/>
    </location>
</feature>
<protein>
    <submittedName>
        <fullName evidence="2">Uncharacterized protein</fullName>
    </submittedName>
</protein>
<gene>
    <name evidence="2" type="ORF">Pla8534_50150</name>
</gene>
<organism evidence="2 3">
    <name type="scientific">Lignipirellula cremea</name>
    <dbReference type="NCBI Taxonomy" id="2528010"/>
    <lineage>
        <taxon>Bacteria</taxon>
        <taxon>Pseudomonadati</taxon>
        <taxon>Planctomycetota</taxon>
        <taxon>Planctomycetia</taxon>
        <taxon>Pirellulales</taxon>
        <taxon>Pirellulaceae</taxon>
        <taxon>Lignipirellula</taxon>
    </lineage>
</organism>
<sequence length="60" mass="7014">MAGLQLFWTWAYIIGLSAFALLVLLVIPLGLRDLLAMLGELKSEHTVREQRKKKQRKRRH</sequence>
<name>A0A518DZ98_9BACT</name>